<evidence type="ECO:0000256" key="1">
    <source>
        <dbReference type="SAM" id="Phobius"/>
    </source>
</evidence>
<dbReference type="EMBL" id="WKQE01000005">
    <property type="protein sequence ID" value="MSC80308.1"/>
    <property type="molecule type" value="Genomic_DNA"/>
</dbReference>
<feature type="transmembrane region" description="Helical" evidence="1">
    <location>
        <begin position="20"/>
        <end position="42"/>
    </location>
</feature>
<evidence type="ECO:0000313" key="2">
    <source>
        <dbReference type="EMBL" id="MSC80308.1"/>
    </source>
</evidence>
<reference evidence="2 3" key="1">
    <citation type="journal article" date="2019" name="Nat. Med.">
        <title>A library of human gut bacterial isolates paired with longitudinal multiomics data enables mechanistic microbiome research.</title>
        <authorList>
            <person name="Poyet M."/>
            <person name="Groussin M."/>
            <person name="Gibbons S.M."/>
            <person name="Avila-Pacheco J."/>
            <person name="Jiang X."/>
            <person name="Kearney S.M."/>
            <person name="Perrotta A.R."/>
            <person name="Berdy B."/>
            <person name="Zhao S."/>
            <person name="Lieberman T.D."/>
            <person name="Swanson P.K."/>
            <person name="Smith M."/>
            <person name="Roesemann S."/>
            <person name="Alexander J.E."/>
            <person name="Rich S.A."/>
            <person name="Livny J."/>
            <person name="Vlamakis H."/>
            <person name="Clish C."/>
            <person name="Bullock K."/>
            <person name="Deik A."/>
            <person name="Scott J."/>
            <person name="Pierce K.A."/>
            <person name="Xavier R.J."/>
            <person name="Alm E.J."/>
        </authorList>
    </citation>
    <scope>NUCLEOTIDE SEQUENCE [LARGE SCALE GENOMIC DNA]</scope>
    <source>
        <strain evidence="2 3">BIOML-B9</strain>
    </source>
</reference>
<keyword evidence="1" id="KW-0812">Transmembrane</keyword>
<accession>A0A6A8KQ85</accession>
<protein>
    <submittedName>
        <fullName evidence="2">Uncharacterized protein</fullName>
    </submittedName>
</protein>
<evidence type="ECO:0000313" key="3">
    <source>
        <dbReference type="Proteomes" id="UP000477010"/>
    </source>
</evidence>
<keyword evidence="1" id="KW-0472">Membrane</keyword>
<comment type="caution">
    <text evidence="2">The sequence shown here is derived from an EMBL/GenBank/DDBJ whole genome shotgun (WGS) entry which is preliminary data.</text>
</comment>
<dbReference type="Proteomes" id="UP000477010">
    <property type="component" value="Unassembled WGS sequence"/>
</dbReference>
<dbReference type="RefSeq" id="WP_154251911.1">
    <property type="nucleotide sequence ID" value="NZ_WKQA01000007.1"/>
</dbReference>
<gene>
    <name evidence="2" type="ORF">GKD85_05660</name>
</gene>
<keyword evidence="1" id="KW-1133">Transmembrane helix</keyword>
<organism evidence="2 3">
    <name type="scientific">Faecalibacterium prausnitzii</name>
    <dbReference type="NCBI Taxonomy" id="853"/>
    <lineage>
        <taxon>Bacteria</taxon>
        <taxon>Bacillati</taxon>
        <taxon>Bacillota</taxon>
        <taxon>Clostridia</taxon>
        <taxon>Eubacteriales</taxon>
        <taxon>Oscillospiraceae</taxon>
        <taxon>Faecalibacterium</taxon>
    </lineage>
</organism>
<sequence>MNLQCMGIAMKKICVNRRRILIILLILSIGILTLLGISKYSFQKACLRREIRWPDLGIADDWQYEILTEAYNQIEKLQLRHLMEYN</sequence>
<name>A0A6A8KQ85_9FIRM</name>
<dbReference type="AlphaFoldDB" id="A0A6A8KQ85"/>
<proteinExistence type="predicted"/>